<reference evidence="1" key="1">
    <citation type="submission" date="2020-07" db="EMBL/GenBank/DDBJ databases">
        <authorList>
            <person name="Nieuwenhuis M."/>
            <person name="Van De Peppel L.J.J."/>
        </authorList>
    </citation>
    <scope>NUCLEOTIDE SEQUENCE</scope>
    <source>
        <strain evidence="1">AP01</strain>
        <tissue evidence="1">Mycelium</tissue>
    </source>
</reference>
<comment type="caution">
    <text evidence="1">The sequence shown here is derived from an EMBL/GenBank/DDBJ whole genome shotgun (WGS) entry which is preliminary data.</text>
</comment>
<proteinExistence type="predicted"/>
<dbReference type="OrthoDB" id="3062057at2759"/>
<dbReference type="Proteomes" id="UP000775547">
    <property type="component" value="Unassembled WGS sequence"/>
</dbReference>
<accession>A0A9P7G994</accession>
<reference evidence="1" key="2">
    <citation type="submission" date="2021-10" db="EMBL/GenBank/DDBJ databases">
        <title>Phylogenomics reveals ancestral predisposition of the termite-cultivated fungus Termitomyces towards a domesticated lifestyle.</title>
        <authorList>
            <person name="Auxier B."/>
            <person name="Grum-Grzhimaylo A."/>
            <person name="Cardenas M.E."/>
            <person name="Lodge J.D."/>
            <person name="Laessoe T."/>
            <person name="Pedersen O."/>
            <person name="Smith M.E."/>
            <person name="Kuyper T.W."/>
            <person name="Franco-Molano E.A."/>
            <person name="Baroni T.J."/>
            <person name="Aanen D.K."/>
        </authorList>
    </citation>
    <scope>NUCLEOTIDE SEQUENCE</scope>
    <source>
        <strain evidence="1">AP01</strain>
        <tissue evidence="1">Mycelium</tissue>
    </source>
</reference>
<dbReference type="AlphaFoldDB" id="A0A9P7G994"/>
<name>A0A9P7G994_9AGAR</name>
<evidence type="ECO:0000313" key="1">
    <source>
        <dbReference type="EMBL" id="KAG5644523.1"/>
    </source>
</evidence>
<keyword evidence="2" id="KW-1185">Reference proteome</keyword>
<sequence length="264" mass="28978">MSVRVDSMNAQRFDLSSRTSSRTSSTLSLVTHATVGHNEVGLSQSGPAPTSFLDLGHPSPSIDNNSEVSSIDESTFKTVLPIFLPFNNSESSLKLQAKGGLDAQRYDISKSRHRANLSTSSTCTITDKTLDDSSLVPAILSGGALTSEPETITDDEEKSPRCAIVRPLPRLPFFKFFSRPFSPISGSSSSIPFGSLNCFANGGNFEDDLDYLQVRRAEDCAGKNALRVFVTQTKETYREELWRVDVQEVLYRRALEPERASRGD</sequence>
<dbReference type="EMBL" id="JABCKV010000067">
    <property type="protein sequence ID" value="KAG5644523.1"/>
    <property type="molecule type" value="Genomic_DNA"/>
</dbReference>
<evidence type="ECO:0000313" key="2">
    <source>
        <dbReference type="Proteomes" id="UP000775547"/>
    </source>
</evidence>
<gene>
    <name evidence="1" type="ORF">DXG03_008265</name>
</gene>
<protein>
    <submittedName>
        <fullName evidence="1">Uncharacterized protein</fullName>
    </submittedName>
</protein>
<organism evidence="1 2">
    <name type="scientific">Asterophora parasitica</name>
    <dbReference type="NCBI Taxonomy" id="117018"/>
    <lineage>
        <taxon>Eukaryota</taxon>
        <taxon>Fungi</taxon>
        <taxon>Dikarya</taxon>
        <taxon>Basidiomycota</taxon>
        <taxon>Agaricomycotina</taxon>
        <taxon>Agaricomycetes</taxon>
        <taxon>Agaricomycetidae</taxon>
        <taxon>Agaricales</taxon>
        <taxon>Tricholomatineae</taxon>
        <taxon>Lyophyllaceae</taxon>
        <taxon>Asterophora</taxon>
    </lineage>
</organism>